<feature type="compositionally biased region" description="Polar residues" evidence="1">
    <location>
        <begin position="522"/>
        <end position="534"/>
    </location>
</feature>
<name>A0A4Y2L036_ARAVE</name>
<evidence type="ECO:0000256" key="1">
    <source>
        <dbReference type="SAM" id="MobiDB-lite"/>
    </source>
</evidence>
<evidence type="ECO:0000313" key="3">
    <source>
        <dbReference type="Proteomes" id="UP000499080"/>
    </source>
</evidence>
<feature type="compositionally biased region" description="Low complexity" evidence="1">
    <location>
        <begin position="331"/>
        <end position="350"/>
    </location>
</feature>
<feature type="compositionally biased region" description="Basic and acidic residues" evidence="1">
    <location>
        <begin position="351"/>
        <end position="380"/>
    </location>
</feature>
<keyword evidence="3" id="KW-1185">Reference proteome</keyword>
<feature type="compositionally biased region" description="Polar residues" evidence="1">
    <location>
        <begin position="118"/>
        <end position="131"/>
    </location>
</feature>
<dbReference type="EMBL" id="BGPR01005208">
    <property type="protein sequence ID" value="GBN07918.1"/>
    <property type="molecule type" value="Genomic_DNA"/>
</dbReference>
<reference evidence="2 3" key="1">
    <citation type="journal article" date="2019" name="Sci. Rep.">
        <title>Orb-weaving spider Araneus ventricosus genome elucidates the spidroin gene catalogue.</title>
        <authorList>
            <person name="Kono N."/>
            <person name="Nakamura H."/>
            <person name="Ohtoshi R."/>
            <person name="Moran D.A.P."/>
            <person name="Shinohara A."/>
            <person name="Yoshida Y."/>
            <person name="Fujiwara M."/>
            <person name="Mori M."/>
            <person name="Tomita M."/>
            <person name="Arakawa K."/>
        </authorList>
    </citation>
    <scope>NUCLEOTIDE SEQUENCE [LARGE SCALE GENOMIC DNA]</scope>
</reference>
<gene>
    <name evidence="2" type="ORF">AVEN_116448_1</name>
</gene>
<dbReference type="AlphaFoldDB" id="A0A4Y2L036"/>
<feature type="compositionally biased region" description="Basic and acidic residues" evidence="1">
    <location>
        <begin position="287"/>
        <end position="311"/>
    </location>
</feature>
<feature type="compositionally biased region" description="Basic and acidic residues" evidence="1">
    <location>
        <begin position="574"/>
        <end position="592"/>
    </location>
</feature>
<evidence type="ECO:0000313" key="2">
    <source>
        <dbReference type="EMBL" id="GBN07918.1"/>
    </source>
</evidence>
<feature type="region of interest" description="Disordered" evidence="1">
    <location>
        <begin position="176"/>
        <end position="616"/>
    </location>
</feature>
<feature type="compositionally biased region" description="Polar residues" evidence="1">
    <location>
        <begin position="471"/>
        <end position="494"/>
    </location>
</feature>
<dbReference type="Proteomes" id="UP000499080">
    <property type="component" value="Unassembled WGS sequence"/>
</dbReference>
<sequence length="724" mass="82579">MIVNEFLASDKELQQLRSKALVSLKRGCVSCVESRHVTTDVNFWTIRHKEEKIMDLQGDEELEALRLAALATLKTKKKDSESFAPDNISKVSTLITSKSADQQTYSVKDASDHPQGSVYGNQPSWRNSQPSRRGRGRQFPKGNQRSNLIVITPVNLCKKTDEKALPQLVLPQHKWCQSVNEDSSSPKSYRRIGPTRFNRHGSDSESSDESDYENSDNDSYSNDTVLQDEPSEPFSTFTPEENTEDERLVEKRQTTPDRRLSFHNIESQEKETESVHNSIKDAYLNSSKEETKTYKAVSKENESKHESEFSDNHQSVTSGGDEHITKVRSHSPIQFQKSQSSSSSVNGGSPSKKDNISRNHISFEKETYEYSQKHSEKHVEAVSYHDFVMNDSRNHSKNLSEGDLRYELKKRMQEKPFKTASRSQNDSFDHHRSTEQNINHVRLRRSHSSEDSDHTYRHKSRDYRFHDRKSGAQSHSSSENDRTVSPSRNHSHNRLQTDTRTNRNRKRERSHSSDRSYKRSRSQSPEQRSATQSRGPRRHSGSSSSSTSSSSSSSKSSSTSPRLRLVSSVVKPVARTDESKTRSSDVVSEKRPSSSTESSSTVVFKRRRNSDEKPKILSSTVKSSVYGSEKHVNTSDTVKRVPVHMRLGTLPHKRIIRMTKDVEAAFVTTSSDEDTDVNVKCKKQNYRVVTELSGNKLDEVSKRHVEKGTCRVDVFKGRRMKIER</sequence>
<feature type="compositionally biased region" description="Acidic residues" evidence="1">
    <location>
        <begin position="205"/>
        <end position="216"/>
    </location>
</feature>
<feature type="compositionally biased region" description="Low complexity" evidence="1">
    <location>
        <begin position="541"/>
        <end position="560"/>
    </location>
</feature>
<feature type="compositionally biased region" description="Basic and acidic residues" evidence="1">
    <location>
        <begin position="392"/>
        <end position="417"/>
    </location>
</feature>
<accession>A0A4Y2L036</accession>
<feature type="compositionally biased region" description="Polar residues" evidence="1">
    <location>
        <begin position="176"/>
        <end position="187"/>
    </location>
</feature>
<comment type="caution">
    <text evidence="2">The sequence shown here is derived from an EMBL/GenBank/DDBJ whole genome shotgun (WGS) entry which is preliminary data.</text>
</comment>
<feature type="region of interest" description="Disordered" evidence="1">
    <location>
        <begin position="102"/>
        <end position="145"/>
    </location>
</feature>
<protein>
    <submittedName>
        <fullName evidence="2">Uncharacterized protein</fullName>
    </submittedName>
</protein>
<dbReference type="OrthoDB" id="6430537at2759"/>
<proteinExistence type="predicted"/>
<organism evidence="2 3">
    <name type="scientific">Araneus ventricosus</name>
    <name type="common">Orbweaver spider</name>
    <name type="synonym">Epeira ventricosa</name>
    <dbReference type="NCBI Taxonomy" id="182803"/>
    <lineage>
        <taxon>Eukaryota</taxon>
        <taxon>Metazoa</taxon>
        <taxon>Ecdysozoa</taxon>
        <taxon>Arthropoda</taxon>
        <taxon>Chelicerata</taxon>
        <taxon>Arachnida</taxon>
        <taxon>Araneae</taxon>
        <taxon>Araneomorphae</taxon>
        <taxon>Entelegynae</taxon>
        <taxon>Araneoidea</taxon>
        <taxon>Araneidae</taxon>
        <taxon>Araneus</taxon>
    </lineage>
</organism>
<feature type="compositionally biased region" description="Basic and acidic residues" evidence="1">
    <location>
        <begin position="245"/>
        <end position="274"/>
    </location>
</feature>